<keyword evidence="3" id="KW-1185">Reference proteome</keyword>
<comment type="caution">
    <text evidence="2">The sequence shown here is derived from an EMBL/GenBank/DDBJ whole genome shotgun (WGS) entry which is preliminary data.</text>
</comment>
<organism evidence="2 3">
    <name type="scientific">Dulcicalothrix desertica PCC 7102</name>
    <dbReference type="NCBI Taxonomy" id="232991"/>
    <lineage>
        <taxon>Bacteria</taxon>
        <taxon>Bacillati</taxon>
        <taxon>Cyanobacteriota</taxon>
        <taxon>Cyanophyceae</taxon>
        <taxon>Nostocales</taxon>
        <taxon>Calotrichaceae</taxon>
        <taxon>Dulcicalothrix</taxon>
    </lineage>
</organism>
<dbReference type="EMBL" id="RSCL01000011">
    <property type="protein sequence ID" value="RUT04284.1"/>
    <property type="molecule type" value="Genomic_DNA"/>
</dbReference>
<accession>A0A433VDV6</accession>
<sequence>MVTYKSDLSNVNWDEMKATLKEDAFDNGRSPQQLKDSFENSYATCIAYIDNCIVGTARLLSDGICNAYLVDVWTFTPHRRQGIASKMISLLLEKLPGQHVCLLTEDAVDFYEKLGFSEGDTCMEKVIGKWLVNHS</sequence>
<name>A0A433VDV6_9CYAN</name>
<dbReference type="Pfam" id="PF00583">
    <property type="entry name" value="Acetyltransf_1"/>
    <property type="match status" value="1"/>
</dbReference>
<dbReference type="CDD" id="cd04301">
    <property type="entry name" value="NAT_SF"/>
    <property type="match status" value="1"/>
</dbReference>
<dbReference type="Gene3D" id="3.40.630.30">
    <property type="match status" value="1"/>
</dbReference>
<dbReference type="GO" id="GO:0016747">
    <property type="term" value="F:acyltransferase activity, transferring groups other than amino-acyl groups"/>
    <property type="evidence" value="ECO:0007669"/>
    <property type="project" value="InterPro"/>
</dbReference>
<dbReference type="PROSITE" id="PS51186">
    <property type="entry name" value="GNAT"/>
    <property type="match status" value="1"/>
</dbReference>
<dbReference type="InterPro" id="IPR000182">
    <property type="entry name" value="GNAT_dom"/>
</dbReference>
<dbReference type="SUPFAM" id="SSF55729">
    <property type="entry name" value="Acyl-CoA N-acyltransferases (Nat)"/>
    <property type="match status" value="1"/>
</dbReference>
<dbReference type="RefSeq" id="WP_127082907.1">
    <property type="nucleotide sequence ID" value="NZ_RSCL01000011.1"/>
</dbReference>
<dbReference type="AlphaFoldDB" id="A0A433VDV6"/>
<evidence type="ECO:0000313" key="2">
    <source>
        <dbReference type="EMBL" id="RUT04284.1"/>
    </source>
</evidence>
<dbReference type="OrthoDB" id="9775804at2"/>
<dbReference type="Proteomes" id="UP000271624">
    <property type="component" value="Unassembled WGS sequence"/>
</dbReference>
<evidence type="ECO:0000259" key="1">
    <source>
        <dbReference type="PROSITE" id="PS51186"/>
    </source>
</evidence>
<keyword evidence="2" id="KW-0808">Transferase</keyword>
<dbReference type="InterPro" id="IPR016181">
    <property type="entry name" value="Acyl_CoA_acyltransferase"/>
</dbReference>
<gene>
    <name evidence="2" type="ORF">DSM106972_045120</name>
</gene>
<reference evidence="2" key="1">
    <citation type="submission" date="2018-12" db="EMBL/GenBank/DDBJ databases">
        <authorList>
            <person name="Will S."/>
            <person name="Neumann-Schaal M."/>
            <person name="Henke P."/>
        </authorList>
    </citation>
    <scope>NUCLEOTIDE SEQUENCE</scope>
    <source>
        <strain evidence="2">PCC 7102</strain>
    </source>
</reference>
<reference evidence="2" key="2">
    <citation type="journal article" date="2019" name="Genome Biol. Evol.">
        <title>Day and night: Metabolic profiles and evolutionary relationships of six axenic non-marine cyanobacteria.</title>
        <authorList>
            <person name="Will S.E."/>
            <person name="Henke P."/>
            <person name="Boedeker C."/>
            <person name="Huang S."/>
            <person name="Brinkmann H."/>
            <person name="Rohde M."/>
            <person name="Jarek M."/>
            <person name="Friedl T."/>
            <person name="Seufert S."/>
            <person name="Schumacher M."/>
            <person name="Overmann J."/>
            <person name="Neumann-Schaal M."/>
            <person name="Petersen J."/>
        </authorList>
    </citation>
    <scope>NUCLEOTIDE SEQUENCE [LARGE SCALE GENOMIC DNA]</scope>
    <source>
        <strain evidence="2">PCC 7102</strain>
    </source>
</reference>
<feature type="domain" description="N-acetyltransferase" evidence="1">
    <location>
        <begin position="6"/>
        <end position="135"/>
    </location>
</feature>
<protein>
    <submittedName>
        <fullName evidence="2">N-acetyltransferase</fullName>
    </submittedName>
</protein>
<proteinExistence type="predicted"/>
<evidence type="ECO:0000313" key="3">
    <source>
        <dbReference type="Proteomes" id="UP000271624"/>
    </source>
</evidence>